<dbReference type="GO" id="GO:0005576">
    <property type="term" value="C:extracellular region"/>
    <property type="evidence" value="ECO:0007669"/>
    <property type="project" value="UniProtKB-SubCell"/>
</dbReference>
<dbReference type="Gene3D" id="3.40.33.10">
    <property type="entry name" value="CAP"/>
    <property type="match status" value="1"/>
</dbReference>
<dbReference type="InterPro" id="IPR014044">
    <property type="entry name" value="CAP_dom"/>
</dbReference>
<evidence type="ECO:0000313" key="4">
    <source>
        <dbReference type="Proteomes" id="UP001152759"/>
    </source>
</evidence>
<gene>
    <name evidence="3" type="ORF">BEMITA_LOCUS6024</name>
</gene>
<dbReference type="InterPro" id="IPR035940">
    <property type="entry name" value="CAP_sf"/>
</dbReference>
<evidence type="ECO:0000313" key="3">
    <source>
        <dbReference type="EMBL" id="CAH0386962.1"/>
    </source>
</evidence>
<dbReference type="AlphaFoldDB" id="A0A9P0AB94"/>
<dbReference type="PANTHER" id="PTHR31157">
    <property type="entry name" value="SCP DOMAIN-CONTAINING PROTEIN"/>
    <property type="match status" value="1"/>
</dbReference>
<dbReference type="KEGG" id="btab:109043362"/>
<reference evidence="3" key="1">
    <citation type="submission" date="2021-12" db="EMBL/GenBank/DDBJ databases">
        <authorList>
            <person name="King R."/>
        </authorList>
    </citation>
    <scope>NUCLEOTIDE SEQUENCE</scope>
</reference>
<dbReference type="Proteomes" id="UP001152759">
    <property type="component" value="Chromosome 3"/>
</dbReference>
<dbReference type="SUPFAM" id="SSF55797">
    <property type="entry name" value="PR-1-like"/>
    <property type="match status" value="1"/>
</dbReference>
<dbReference type="CDD" id="cd05379">
    <property type="entry name" value="CAP_bacterial"/>
    <property type="match status" value="1"/>
</dbReference>
<organism evidence="3 4">
    <name type="scientific">Bemisia tabaci</name>
    <name type="common">Sweetpotato whitefly</name>
    <name type="synonym">Aleurodes tabaci</name>
    <dbReference type="NCBI Taxonomy" id="7038"/>
    <lineage>
        <taxon>Eukaryota</taxon>
        <taxon>Metazoa</taxon>
        <taxon>Ecdysozoa</taxon>
        <taxon>Arthropoda</taxon>
        <taxon>Hexapoda</taxon>
        <taxon>Insecta</taxon>
        <taxon>Pterygota</taxon>
        <taxon>Neoptera</taxon>
        <taxon>Paraneoptera</taxon>
        <taxon>Hemiptera</taxon>
        <taxon>Sternorrhyncha</taxon>
        <taxon>Aleyrodoidea</taxon>
        <taxon>Aleyrodidae</taxon>
        <taxon>Aleyrodinae</taxon>
        <taxon>Bemisia</taxon>
    </lineage>
</organism>
<sequence length="250" mass="28224">MHLTRASLLALPAVPTIVTLFIVASTDAFLFENNMQLAGITFNRAQYRVPPVNVQLGDMLQGVWENALEAIQNPNRLGHVVLGQNIKRRIARPRREVAQPRRRRAKQRAPRKRKQPKKRPVGTARVMAERIVGLVNGERRKRGLKPLRENLRLSKVAEAKSKDMRDNKYFQHVSPRFGTFGNMVRKAGIKFFLVGENIAMGIASPTAVMKAWMNSPGHRRNILSPRVDQIGVGYASGGSGPYWTQEFIKQ</sequence>
<protein>
    <recommendedName>
        <fullName evidence="2">SCP domain-containing protein</fullName>
    </recommendedName>
</protein>
<accession>A0A9P0AB94</accession>
<feature type="compositionally biased region" description="Basic residues" evidence="1">
    <location>
        <begin position="100"/>
        <end position="120"/>
    </location>
</feature>
<dbReference type="EMBL" id="OU963864">
    <property type="protein sequence ID" value="CAH0386962.1"/>
    <property type="molecule type" value="Genomic_DNA"/>
</dbReference>
<keyword evidence="4" id="KW-1185">Reference proteome</keyword>
<name>A0A9P0AB94_BEMTA</name>
<dbReference type="Pfam" id="PF00188">
    <property type="entry name" value="CAP"/>
    <property type="match status" value="1"/>
</dbReference>
<evidence type="ECO:0000256" key="1">
    <source>
        <dbReference type="SAM" id="MobiDB-lite"/>
    </source>
</evidence>
<proteinExistence type="predicted"/>
<feature type="domain" description="SCP" evidence="2">
    <location>
        <begin position="133"/>
        <end position="247"/>
    </location>
</feature>
<evidence type="ECO:0000259" key="2">
    <source>
        <dbReference type="Pfam" id="PF00188"/>
    </source>
</evidence>
<feature type="region of interest" description="Disordered" evidence="1">
    <location>
        <begin position="94"/>
        <end position="122"/>
    </location>
</feature>
<dbReference type="PANTHER" id="PTHR31157:SF1">
    <property type="entry name" value="SCP DOMAIN-CONTAINING PROTEIN"/>
    <property type="match status" value="1"/>
</dbReference>